<name>A0A926UU15_9CYAN</name>
<dbReference type="EMBL" id="JACJPY010000050">
    <property type="protein sequence ID" value="MBD2151365.1"/>
    <property type="molecule type" value="Genomic_DNA"/>
</dbReference>
<dbReference type="RefSeq" id="WP_190351783.1">
    <property type="nucleotide sequence ID" value="NZ_JACJPY010000050.1"/>
</dbReference>
<dbReference type="GO" id="GO:0009036">
    <property type="term" value="F:type II site-specific deoxyribonuclease activity"/>
    <property type="evidence" value="ECO:0007669"/>
    <property type="project" value="InterPro"/>
</dbReference>
<reference evidence="1" key="2">
    <citation type="submission" date="2020-08" db="EMBL/GenBank/DDBJ databases">
        <authorList>
            <person name="Chen M."/>
            <person name="Teng W."/>
            <person name="Zhao L."/>
            <person name="Hu C."/>
            <person name="Zhou Y."/>
            <person name="Han B."/>
            <person name="Song L."/>
            <person name="Shu W."/>
        </authorList>
    </citation>
    <scope>NUCLEOTIDE SEQUENCE</scope>
    <source>
        <strain evidence="1">FACHB-1277</strain>
    </source>
</reference>
<organism evidence="1 2">
    <name type="scientific">Pseudanabaena cinerea FACHB-1277</name>
    <dbReference type="NCBI Taxonomy" id="2949581"/>
    <lineage>
        <taxon>Bacteria</taxon>
        <taxon>Bacillati</taxon>
        <taxon>Cyanobacteriota</taxon>
        <taxon>Cyanophyceae</taxon>
        <taxon>Pseudanabaenales</taxon>
        <taxon>Pseudanabaenaceae</taxon>
        <taxon>Pseudanabaena</taxon>
        <taxon>Pseudanabaena cinerea</taxon>
    </lineage>
</organism>
<proteinExistence type="predicted"/>
<accession>A0A926UU15</accession>
<keyword evidence="1" id="KW-0378">Hydrolase</keyword>
<gene>
    <name evidence="1" type="ORF">H6F44_14715</name>
</gene>
<dbReference type="Proteomes" id="UP000631421">
    <property type="component" value="Unassembled WGS sequence"/>
</dbReference>
<evidence type="ECO:0000313" key="1">
    <source>
        <dbReference type="EMBL" id="MBD2151365.1"/>
    </source>
</evidence>
<protein>
    <submittedName>
        <fullName evidence="1">NgoPII family restriction endonuclease</fullName>
    </submittedName>
</protein>
<dbReference type="AlphaFoldDB" id="A0A926UU15"/>
<dbReference type="Pfam" id="PF09521">
    <property type="entry name" value="RE_NgoPII"/>
    <property type="match status" value="1"/>
</dbReference>
<dbReference type="InterPro" id="IPR019046">
    <property type="entry name" value="Restrct_endonuc_II_NgoPII"/>
</dbReference>
<comment type="caution">
    <text evidence="1">The sequence shown here is derived from an EMBL/GenBank/DDBJ whole genome shotgun (WGS) entry which is preliminary data.</text>
</comment>
<dbReference type="GO" id="GO:0003677">
    <property type="term" value="F:DNA binding"/>
    <property type="evidence" value="ECO:0007669"/>
    <property type="project" value="InterPro"/>
</dbReference>
<keyword evidence="2" id="KW-1185">Reference proteome</keyword>
<reference evidence="1" key="1">
    <citation type="journal article" date="2015" name="ISME J.">
        <title>Draft Genome Sequence of Streptomyces incarnatus NRRL8089, which Produces the Nucleoside Antibiotic Sinefungin.</title>
        <authorList>
            <person name="Oshima K."/>
            <person name="Hattori M."/>
            <person name="Shimizu H."/>
            <person name="Fukuda K."/>
            <person name="Nemoto M."/>
            <person name="Inagaki K."/>
            <person name="Tamura T."/>
        </authorList>
    </citation>
    <scope>NUCLEOTIDE SEQUENCE</scope>
    <source>
        <strain evidence="1">FACHB-1277</strain>
    </source>
</reference>
<keyword evidence="1" id="KW-0255">Endonuclease</keyword>
<evidence type="ECO:0000313" key="2">
    <source>
        <dbReference type="Proteomes" id="UP000631421"/>
    </source>
</evidence>
<sequence>MIDQAATNILKAIKVVVECGIPNVIDFYRSENRINSVGDALKLFAKDIFADSVNINNLHQKEEAHRKVFSWGGNANNPPDFMIKGGDAVEVKKITSTKSRIALNSSYPSAKLFANSPLLLSECRNCEDWQEKDIIYCIGCIDGKDTNQRLSSLWLIYGDCYAASKDCYERIKATITQGIQAISNVELSPTNELARVNKVDPLGITNLRVRGMWDIAHPATLYSYLNLDSNQKSFPKSFQMIVLMTASKYNSFPNLDKEYIELLKHQKHIGIRDIEIKSPNNTMQSILAKLFIYEI</sequence>
<dbReference type="GO" id="GO:0009307">
    <property type="term" value="P:DNA restriction-modification system"/>
    <property type="evidence" value="ECO:0007669"/>
    <property type="project" value="InterPro"/>
</dbReference>
<keyword evidence="1" id="KW-0540">Nuclease</keyword>